<protein>
    <recommendedName>
        <fullName evidence="1">Amidase domain-containing protein</fullName>
    </recommendedName>
</protein>
<dbReference type="InterPro" id="IPR000120">
    <property type="entry name" value="Amidase"/>
</dbReference>
<dbReference type="InterPro" id="IPR023631">
    <property type="entry name" value="Amidase_dom"/>
</dbReference>
<dbReference type="PANTHER" id="PTHR11895:SF176">
    <property type="entry name" value="AMIDASE AMID-RELATED"/>
    <property type="match status" value="1"/>
</dbReference>
<dbReference type="EMBL" id="LQQA01000010">
    <property type="protein sequence ID" value="ORX16531.1"/>
    <property type="molecule type" value="Genomic_DNA"/>
</dbReference>
<name>A0A1X2FDL2_9MYCO</name>
<evidence type="ECO:0000313" key="2">
    <source>
        <dbReference type="EMBL" id="ORX16531.1"/>
    </source>
</evidence>
<dbReference type="Gene3D" id="3.90.1300.10">
    <property type="entry name" value="Amidase signature (AS) domain"/>
    <property type="match status" value="1"/>
</dbReference>
<reference evidence="2 3" key="1">
    <citation type="submission" date="2016-01" db="EMBL/GenBank/DDBJ databases">
        <title>The new phylogeny of the genus Mycobacterium.</title>
        <authorList>
            <person name="Tarcisio F."/>
            <person name="Conor M."/>
            <person name="Antonella G."/>
            <person name="Elisabetta G."/>
            <person name="Giulia F.S."/>
            <person name="Sara T."/>
            <person name="Anna F."/>
            <person name="Clotilde B."/>
            <person name="Roberto B."/>
            <person name="Veronica D.S."/>
            <person name="Fabio R."/>
            <person name="Monica P."/>
            <person name="Olivier J."/>
            <person name="Enrico T."/>
            <person name="Nicola S."/>
        </authorList>
    </citation>
    <scope>NUCLEOTIDE SEQUENCE [LARGE SCALE GENOMIC DNA]</scope>
    <source>
        <strain evidence="2 3">ATCC 700010</strain>
    </source>
</reference>
<dbReference type="GO" id="GO:0003824">
    <property type="term" value="F:catalytic activity"/>
    <property type="evidence" value="ECO:0007669"/>
    <property type="project" value="InterPro"/>
</dbReference>
<dbReference type="AlphaFoldDB" id="A0A1X2FDL2"/>
<dbReference type="InterPro" id="IPR036928">
    <property type="entry name" value="AS_sf"/>
</dbReference>
<evidence type="ECO:0000313" key="3">
    <source>
        <dbReference type="Proteomes" id="UP000193964"/>
    </source>
</evidence>
<proteinExistence type="predicted"/>
<evidence type="ECO:0000259" key="1">
    <source>
        <dbReference type="Pfam" id="PF01425"/>
    </source>
</evidence>
<organism evidence="2 3">
    <name type="scientific">Mycolicibacterium wolinskyi</name>
    <dbReference type="NCBI Taxonomy" id="59750"/>
    <lineage>
        <taxon>Bacteria</taxon>
        <taxon>Bacillati</taxon>
        <taxon>Actinomycetota</taxon>
        <taxon>Actinomycetes</taxon>
        <taxon>Mycobacteriales</taxon>
        <taxon>Mycobacteriaceae</taxon>
        <taxon>Mycolicibacterium</taxon>
    </lineage>
</organism>
<dbReference type="SUPFAM" id="SSF75304">
    <property type="entry name" value="Amidase signature (AS) enzymes"/>
    <property type="match status" value="1"/>
</dbReference>
<dbReference type="Proteomes" id="UP000193964">
    <property type="component" value="Unassembled WGS sequence"/>
</dbReference>
<dbReference type="OrthoDB" id="182039at2"/>
<comment type="caution">
    <text evidence="2">The sequence shown here is derived from an EMBL/GenBank/DDBJ whole genome shotgun (WGS) entry which is preliminary data.</text>
</comment>
<accession>A0A1X2FDL2</accession>
<dbReference type="Pfam" id="PF01425">
    <property type="entry name" value="Amidase"/>
    <property type="match status" value="1"/>
</dbReference>
<dbReference type="PANTHER" id="PTHR11895">
    <property type="entry name" value="TRANSAMIDASE"/>
    <property type="match status" value="1"/>
</dbReference>
<feature type="domain" description="Amidase" evidence="1">
    <location>
        <begin position="12"/>
        <end position="412"/>
    </location>
</feature>
<gene>
    <name evidence="2" type="ORF">AWC31_21080</name>
</gene>
<dbReference type="RefSeq" id="WP_085144130.1">
    <property type="nucleotide sequence ID" value="NZ_JACKUA010000014.1"/>
</dbReference>
<sequence length="432" mass="45168">MPQTTSAQQMCELSLARAHTPAARSTMITMTADRARREAFDSDARRLRGTLRSTVDGIPVVWKDLFDVAGTVTTCGSSSRLDEPPAQADSTLVRRLRALGTVTVGKTNLSEFAFSGLGINQHFGTPINPLDAARVPGGSSCGAAVAVAVGVAKLAVGTDTSGSVRVPAAFTGCVGFRASHHRYGPNDFHALSPTLDSVGFIARSVGDIQRVDRLLVRGQHPVPPASQLIIPAGEWVDDCSPGVHASFTAAVEALRRNGVVVTTRELPSLRQAQRLLDTHGTIVGAEAYAAFGALLADPAAMEAATRRRLRRNASAAVAPLRAAMPLLRLRFRAELGGAIMLCPTVRHEPPHIADLLASAAAYDAANASTLRTTMVLSYLGACGVTLPVPGVDDELPSGLLLSAPDGDDGVLLATATEFSPPEGRERPQNAAG</sequence>